<feature type="compositionally biased region" description="Low complexity" evidence="1">
    <location>
        <begin position="538"/>
        <end position="547"/>
    </location>
</feature>
<dbReference type="InterPro" id="IPR045021">
    <property type="entry name" value="PSI1/2/3"/>
</dbReference>
<evidence type="ECO:0000313" key="4">
    <source>
        <dbReference type="EMBL" id="KAK4778641.1"/>
    </source>
</evidence>
<accession>A0AAN7LCR9</accession>
<dbReference type="AlphaFoldDB" id="A0AAN7LCR9"/>
<dbReference type="InterPro" id="IPR021864">
    <property type="entry name" value="DUF3475"/>
</dbReference>
<dbReference type="PANTHER" id="PTHR31730">
    <property type="entry name" value="OS01G0873900 PROTEIN"/>
    <property type="match status" value="1"/>
</dbReference>
<dbReference type="GO" id="GO:0045927">
    <property type="term" value="P:positive regulation of growth"/>
    <property type="evidence" value="ECO:0007669"/>
    <property type="project" value="InterPro"/>
</dbReference>
<dbReference type="Pfam" id="PF11961">
    <property type="entry name" value="DUF3475"/>
    <property type="match status" value="1"/>
</dbReference>
<reference evidence="4 5" key="1">
    <citation type="journal article" date="2023" name="Hortic Res">
        <title>Pangenome of water caltrop reveals structural variations and asymmetric subgenome divergence after allopolyploidization.</title>
        <authorList>
            <person name="Zhang X."/>
            <person name="Chen Y."/>
            <person name="Wang L."/>
            <person name="Yuan Y."/>
            <person name="Fang M."/>
            <person name="Shi L."/>
            <person name="Lu R."/>
            <person name="Comes H.P."/>
            <person name="Ma Y."/>
            <person name="Chen Y."/>
            <person name="Huang G."/>
            <person name="Zhou Y."/>
            <person name="Zheng Z."/>
            <person name="Qiu Y."/>
        </authorList>
    </citation>
    <scope>NUCLEOTIDE SEQUENCE [LARGE SCALE GENOMIC DNA]</scope>
    <source>
        <strain evidence="4">F231</strain>
    </source>
</reference>
<comment type="caution">
    <text evidence="4">The sequence shown here is derived from an EMBL/GenBank/DDBJ whole genome shotgun (WGS) entry which is preliminary data.</text>
</comment>
<protein>
    <submittedName>
        <fullName evidence="4">Uncharacterized protein</fullName>
    </submittedName>
</protein>
<feature type="domain" description="DUF3475" evidence="3">
    <location>
        <begin position="129"/>
        <end position="184"/>
    </location>
</feature>
<evidence type="ECO:0000259" key="2">
    <source>
        <dbReference type="Pfam" id="PF05003"/>
    </source>
</evidence>
<organism evidence="4 5">
    <name type="scientific">Trapa natans</name>
    <name type="common">Water chestnut</name>
    <dbReference type="NCBI Taxonomy" id="22666"/>
    <lineage>
        <taxon>Eukaryota</taxon>
        <taxon>Viridiplantae</taxon>
        <taxon>Streptophyta</taxon>
        <taxon>Embryophyta</taxon>
        <taxon>Tracheophyta</taxon>
        <taxon>Spermatophyta</taxon>
        <taxon>Magnoliopsida</taxon>
        <taxon>eudicotyledons</taxon>
        <taxon>Gunneridae</taxon>
        <taxon>Pentapetalae</taxon>
        <taxon>rosids</taxon>
        <taxon>malvids</taxon>
        <taxon>Myrtales</taxon>
        <taxon>Lythraceae</taxon>
        <taxon>Trapa</taxon>
    </lineage>
</organism>
<dbReference type="EMBL" id="JAXQNO010000017">
    <property type="protein sequence ID" value="KAK4778641.1"/>
    <property type="molecule type" value="Genomic_DNA"/>
</dbReference>
<feature type="compositionally biased region" description="Gly residues" evidence="1">
    <location>
        <begin position="1"/>
        <end position="10"/>
    </location>
</feature>
<dbReference type="Pfam" id="PF05003">
    <property type="entry name" value="DUF668"/>
    <property type="match status" value="1"/>
</dbReference>
<dbReference type="Proteomes" id="UP001346149">
    <property type="component" value="Unassembled WGS sequence"/>
</dbReference>
<feature type="region of interest" description="Disordered" evidence="1">
    <location>
        <begin position="1"/>
        <end position="81"/>
    </location>
</feature>
<feature type="compositionally biased region" description="Polar residues" evidence="1">
    <location>
        <begin position="574"/>
        <end position="583"/>
    </location>
</feature>
<sequence>MGGVCPGGGASVVQDARDGSSINEGLGSPGGGSSASRITKEKGVSLSDRKHDRESWKALKGLDAGESPNLKPSSSTKRGPSKLVKKIISLERARISGIKQTVQVLNSIGKSLPDLSKEVLVPRGNTISILAFEVANTIVKGESLLQSLSESSIQSLTETLHSKGVQSLVSTDMNELMRLAASDKREELDVFLGEVIRFGDLCKDPQWHNLGQHFSKLDLGISSLESSREEAMAAIGELSLLARCTCQLYHELNVLDRFEKDYKQKLEEAERFNLPHNGGELMMLRNELKNQRKAVKGLKRKSLWSRNMDEIMVKLVEVATGIHQRIMDAFGSNGMGAKVSNQGAEECKDDRRLGPTGLALHYANMIVQIDTIASRPACLPRNVRDSLYHSLPSSIKKALSSRLQQAEDLREKLLISRVKTEMEKTSSWLVPFATSTIKAHQKLGWVGDWANAGKEESSKSSSTSMGREPIRLETLYHADKEKMDLYILDLLVWLHHLISLVKQRVNSMTPLALGSSRSNRNGQKIHPKVQKIPHTKSSILKPSSLKPARVKLPEENKEPHDERAKKSTGKVHSETNVLNLMEE</sequence>
<dbReference type="PANTHER" id="PTHR31730:SF18">
    <property type="entry name" value="PROTEIN PSK SIMULATOR 2"/>
    <property type="match status" value="1"/>
</dbReference>
<feature type="compositionally biased region" description="Basic and acidic residues" evidence="1">
    <location>
        <begin position="551"/>
        <end position="565"/>
    </location>
</feature>
<keyword evidence="5" id="KW-1185">Reference proteome</keyword>
<feature type="compositionally biased region" description="Basic and acidic residues" evidence="1">
    <location>
        <begin position="38"/>
        <end position="57"/>
    </location>
</feature>
<proteinExistence type="predicted"/>
<feature type="region of interest" description="Disordered" evidence="1">
    <location>
        <begin position="538"/>
        <end position="583"/>
    </location>
</feature>
<evidence type="ECO:0000259" key="3">
    <source>
        <dbReference type="Pfam" id="PF11961"/>
    </source>
</evidence>
<evidence type="ECO:0000256" key="1">
    <source>
        <dbReference type="SAM" id="MobiDB-lite"/>
    </source>
</evidence>
<evidence type="ECO:0000313" key="5">
    <source>
        <dbReference type="Proteomes" id="UP001346149"/>
    </source>
</evidence>
<name>A0AAN7LCR9_TRANT</name>
<gene>
    <name evidence="4" type="ORF">SAY86_006169</name>
</gene>
<feature type="domain" description="DUF668" evidence="2">
    <location>
        <begin position="352"/>
        <end position="438"/>
    </location>
</feature>
<dbReference type="InterPro" id="IPR007700">
    <property type="entry name" value="DUF668"/>
</dbReference>